<protein>
    <submittedName>
        <fullName evidence="2">Uncharacterized protein</fullName>
    </submittedName>
</protein>
<dbReference type="EMBL" id="ML996583">
    <property type="protein sequence ID" value="KAF2753838.1"/>
    <property type="molecule type" value="Genomic_DNA"/>
</dbReference>
<accession>A0A6A6VT35</accession>
<feature type="region of interest" description="Disordered" evidence="1">
    <location>
        <begin position="281"/>
        <end position="331"/>
    </location>
</feature>
<reference evidence="2" key="1">
    <citation type="journal article" date="2020" name="Stud. Mycol.">
        <title>101 Dothideomycetes genomes: a test case for predicting lifestyles and emergence of pathogens.</title>
        <authorList>
            <person name="Haridas S."/>
            <person name="Albert R."/>
            <person name="Binder M."/>
            <person name="Bloem J."/>
            <person name="Labutti K."/>
            <person name="Salamov A."/>
            <person name="Andreopoulos B."/>
            <person name="Baker S."/>
            <person name="Barry K."/>
            <person name="Bills G."/>
            <person name="Bluhm B."/>
            <person name="Cannon C."/>
            <person name="Castanera R."/>
            <person name="Culley D."/>
            <person name="Daum C."/>
            <person name="Ezra D."/>
            <person name="Gonzalez J."/>
            <person name="Henrissat B."/>
            <person name="Kuo A."/>
            <person name="Liang C."/>
            <person name="Lipzen A."/>
            <person name="Lutzoni F."/>
            <person name="Magnuson J."/>
            <person name="Mondo S."/>
            <person name="Nolan M."/>
            <person name="Ohm R."/>
            <person name="Pangilinan J."/>
            <person name="Park H.-J."/>
            <person name="Ramirez L."/>
            <person name="Alfaro M."/>
            <person name="Sun H."/>
            <person name="Tritt A."/>
            <person name="Yoshinaga Y."/>
            <person name="Zwiers L.-H."/>
            <person name="Turgeon B."/>
            <person name="Goodwin S."/>
            <person name="Spatafora J."/>
            <person name="Crous P."/>
            <person name="Grigoriev I."/>
        </authorList>
    </citation>
    <scope>NUCLEOTIDE SEQUENCE</scope>
    <source>
        <strain evidence="2">CBS 121739</strain>
    </source>
</reference>
<dbReference type="AlphaFoldDB" id="A0A6A6VT35"/>
<dbReference type="Proteomes" id="UP000799437">
    <property type="component" value="Unassembled WGS sequence"/>
</dbReference>
<evidence type="ECO:0000313" key="2">
    <source>
        <dbReference type="EMBL" id="KAF2753838.1"/>
    </source>
</evidence>
<gene>
    <name evidence="2" type="ORF">EJ05DRAFT_504915</name>
</gene>
<evidence type="ECO:0000256" key="1">
    <source>
        <dbReference type="SAM" id="MobiDB-lite"/>
    </source>
</evidence>
<keyword evidence="3" id="KW-1185">Reference proteome</keyword>
<organism evidence="2 3">
    <name type="scientific">Pseudovirgaria hyperparasitica</name>
    <dbReference type="NCBI Taxonomy" id="470096"/>
    <lineage>
        <taxon>Eukaryota</taxon>
        <taxon>Fungi</taxon>
        <taxon>Dikarya</taxon>
        <taxon>Ascomycota</taxon>
        <taxon>Pezizomycotina</taxon>
        <taxon>Dothideomycetes</taxon>
        <taxon>Dothideomycetes incertae sedis</taxon>
        <taxon>Acrospermales</taxon>
        <taxon>Acrospermaceae</taxon>
        <taxon>Pseudovirgaria</taxon>
    </lineage>
</organism>
<feature type="compositionally biased region" description="Polar residues" evidence="1">
    <location>
        <begin position="29"/>
        <end position="43"/>
    </location>
</feature>
<name>A0A6A6VT35_9PEZI</name>
<dbReference type="GeneID" id="54488688"/>
<feature type="region of interest" description="Disordered" evidence="1">
    <location>
        <begin position="29"/>
        <end position="59"/>
    </location>
</feature>
<proteinExistence type="predicted"/>
<feature type="region of interest" description="Disordered" evidence="1">
    <location>
        <begin position="137"/>
        <end position="158"/>
    </location>
</feature>
<dbReference type="RefSeq" id="XP_033596289.1">
    <property type="nucleotide sequence ID" value="XM_033747634.1"/>
</dbReference>
<sequence length="331" mass="36608">MPDQLFPRPYLPRLPSGSIPVLQRISSDNTVNSRPQNIPNPASQWHHYPYPPSPQPVFHDVRQQENIPPQATGHPHSARQYVIYSPDGRPQSRETISPEGAHVTLFEQLQARSETITPTTNPPDLNTTHREIEQNARTDGSALRQLGVPDPRPAIGTGLMDNSTYTSLAHIPHQSRSFQPGTPSTNHADIMSGTPQVIMSAYNRALALARHIGSRQAVDLIEIYSRLDTSSFGPAQLQYLNALFRRLVLNAQALEETAISRAHSFGGLESGQSTERIVQPFSHAPEPSSSSPMSLDDRDEGYSSAGRFELDEYDRETARKEPAEIDGMAVL</sequence>
<evidence type="ECO:0000313" key="3">
    <source>
        <dbReference type="Proteomes" id="UP000799437"/>
    </source>
</evidence>